<dbReference type="AlphaFoldDB" id="A0A139BWX8"/>
<dbReference type="InterPro" id="IPR000390">
    <property type="entry name" value="Small_drug/metabolite_transptr"/>
</dbReference>
<comment type="caution">
    <text evidence="13">The sequence shown here is derived from an EMBL/GenBank/DDBJ whole genome shotgun (WGS) entry which is preliminary data.</text>
</comment>
<dbReference type="PANTHER" id="PTHR30561">
    <property type="entry name" value="SMR FAMILY PROTON-DEPENDENT DRUG EFFLUX TRANSPORTER SUGE"/>
    <property type="match status" value="1"/>
</dbReference>
<proteinExistence type="predicted"/>
<evidence type="ECO:0000256" key="11">
    <source>
        <dbReference type="SAM" id="Phobius"/>
    </source>
</evidence>
<feature type="transmembrane region" description="Helical" evidence="11">
    <location>
        <begin position="51"/>
        <end position="71"/>
    </location>
</feature>
<dbReference type="InterPro" id="IPR037185">
    <property type="entry name" value="EmrE-like"/>
</dbReference>
<evidence type="ECO:0000256" key="9">
    <source>
        <dbReference type="ARBA" id="ARBA00023098"/>
    </source>
</evidence>
<dbReference type="Pfam" id="PF00892">
    <property type="entry name" value="EamA"/>
    <property type="match status" value="1"/>
</dbReference>
<evidence type="ECO:0000256" key="2">
    <source>
        <dbReference type="ARBA" id="ARBA00022475"/>
    </source>
</evidence>
<protein>
    <recommendedName>
        <fullName evidence="12">EamA domain-containing protein</fullName>
    </recommendedName>
</protein>
<feature type="domain" description="EamA" evidence="12">
    <location>
        <begin position="51"/>
        <end position="121"/>
    </location>
</feature>
<evidence type="ECO:0000256" key="1">
    <source>
        <dbReference type="ARBA" id="ARBA00004651"/>
    </source>
</evidence>
<keyword evidence="4" id="KW-0997">Cell inner membrane</keyword>
<evidence type="ECO:0000256" key="8">
    <source>
        <dbReference type="ARBA" id="ARBA00022989"/>
    </source>
</evidence>
<keyword evidence="6 11" id="KW-0812">Transmembrane</keyword>
<dbReference type="Proteomes" id="UP000070578">
    <property type="component" value="Unassembled WGS sequence"/>
</dbReference>
<sequence length="123" mass="13418">MNLISFGLIFTGVMLNAAAQILMKLGTNAIGHFEFSMENIMPIGMKFATEWHIITALFCYGISVVVWMLALSRVPVSIAFPMLSMAYVVTAVAAWQLLGESFNLTKMLGIGVIIFGVIILSRA</sequence>
<dbReference type="PATRIC" id="fig|1796491.3.peg.512"/>
<keyword evidence="9" id="KW-0443">Lipid metabolism</keyword>
<dbReference type="Gene3D" id="1.10.3730.20">
    <property type="match status" value="1"/>
</dbReference>
<keyword evidence="10 11" id="KW-0472">Membrane</keyword>
<dbReference type="GO" id="GO:0022857">
    <property type="term" value="F:transmembrane transporter activity"/>
    <property type="evidence" value="ECO:0007669"/>
    <property type="project" value="InterPro"/>
</dbReference>
<evidence type="ECO:0000256" key="5">
    <source>
        <dbReference type="ARBA" id="ARBA00022556"/>
    </source>
</evidence>
<dbReference type="GO" id="GO:0009245">
    <property type="term" value="P:lipid A biosynthetic process"/>
    <property type="evidence" value="ECO:0007669"/>
    <property type="project" value="UniProtKB-KW"/>
</dbReference>
<dbReference type="InterPro" id="IPR000620">
    <property type="entry name" value="EamA_dom"/>
</dbReference>
<dbReference type="SUPFAM" id="SSF103481">
    <property type="entry name" value="Multidrug resistance efflux transporter EmrE"/>
    <property type="match status" value="1"/>
</dbReference>
<gene>
    <name evidence="13" type="ORF">AWT59_0468</name>
</gene>
<organism evidence="13 14">
    <name type="scientific">Candidatus Gallionella acididurans</name>
    <dbReference type="NCBI Taxonomy" id="1796491"/>
    <lineage>
        <taxon>Bacteria</taxon>
        <taxon>Pseudomonadati</taxon>
        <taxon>Pseudomonadota</taxon>
        <taxon>Betaproteobacteria</taxon>
        <taxon>Nitrosomonadales</taxon>
        <taxon>Gallionellaceae</taxon>
        <taxon>Gallionella</taxon>
    </lineage>
</organism>
<keyword evidence="2" id="KW-1003">Cell membrane</keyword>
<reference evidence="13 14" key="2">
    <citation type="submission" date="2016-03" db="EMBL/GenBank/DDBJ databases">
        <title>New uncultured bacterium of the family Gallionellaceae from acid mine drainage: description and reconstruction of genome based on metagenomic analysis of microbial community.</title>
        <authorList>
            <person name="Kadnikov V."/>
            <person name="Ivasenko D."/>
            <person name="Beletsky A."/>
            <person name="Mardanov A."/>
            <person name="Danilova E."/>
            <person name="Pimenov N."/>
            <person name="Karnachuk O."/>
            <person name="Ravin N."/>
        </authorList>
    </citation>
    <scope>NUCLEOTIDE SEQUENCE [LARGE SCALE GENOMIC DNA]</scope>
    <source>
        <strain evidence="13">ShG14-8</strain>
    </source>
</reference>
<comment type="subcellular location">
    <subcellularLocation>
        <location evidence="1">Cell membrane</location>
        <topology evidence="1">Multi-pass membrane protein</topology>
    </subcellularLocation>
</comment>
<evidence type="ECO:0000256" key="6">
    <source>
        <dbReference type="ARBA" id="ARBA00022692"/>
    </source>
</evidence>
<keyword evidence="8 11" id="KW-1133">Transmembrane helix</keyword>
<feature type="transmembrane region" description="Helical" evidence="11">
    <location>
        <begin position="78"/>
        <end position="98"/>
    </location>
</feature>
<reference evidence="13 14" key="1">
    <citation type="submission" date="2016-02" db="EMBL/GenBank/DDBJ databases">
        <authorList>
            <person name="Wen L."/>
            <person name="He K."/>
            <person name="Yang H."/>
        </authorList>
    </citation>
    <scope>NUCLEOTIDE SEQUENCE [LARGE SCALE GENOMIC DNA]</scope>
    <source>
        <strain evidence="13">ShG14-8</strain>
    </source>
</reference>
<evidence type="ECO:0000256" key="10">
    <source>
        <dbReference type="ARBA" id="ARBA00023136"/>
    </source>
</evidence>
<keyword evidence="5" id="KW-0441">Lipid A biosynthesis</keyword>
<evidence type="ECO:0000256" key="4">
    <source>
        <dbReference type="ARBA" id="ARBA00022519"/>
    </source>
</evidence>
<feature type="transmembrane region" description="Helical" evidence="11">
    <location>
        <begin position="104"/>
        <end position="121"/>
    </location>
</feature>
<dbReference type="GO" id="GO:0005886">
    <property type="term" value="C:plasma membrane"/>
    <property type="evidence" value="ECO:0007669"/>
    <property type="project" value="UniProtKB-SubCell"/>
</dbReference>
<keyword evidence="3" id="KW-0444">Lipid biosynthesis</keyword>
<keyword evidence="7" id="KW-0448">Lipopolysaccharide biosynthesis</keyword>
<dbReference type="GO" id="GO:0009103">
    <property type="term" value="P:lipopolysaccharide biosynthetic process"/>
    <property type="evidence" value="ECO:0007669"/>
    <property type="project" value="UniProtKB-KW"/>
</dbReference>
<dbReference type="EMBL" id="LSLI01000006">
    <property type="protein sequence ID" value="KXS33442.1"/>
    <property type="molecule type" value="Genomic_DNA"/>
</dbReference>
<evidence type="ECO:0000313" key="13">
    <source>
        <dbReference type="EMBL" id="KXS33442.1"/>
    </source>
</evidence>
<evidence type="ECO:0000256" key="3">
    <source>
        <dbReference type="ARBA" id="ARBA00022516"/>
    </source>
</evidence>
<evidence type="ECO:0000256" key="7">
    <source>
        <dbReference type="ARBA" id="ARBA00022985"/>
    </source>
</evidence>
<accession>A0A139BWX8</accession>
<dbReference type="PANTHER" id="PTHR30561:SF9">
    <property type="entry name" value="4-AMINO-4-DEOXY-L-ARABINOSE-PHOSPHOUNDECAPRENOL FLIPPASE SUBUNIT ARNF-RELATED"/>
    <property type="match status" value="1"/>
</dbReference>
<evidence type="ECO:0000259" key="12">
    <source>
        <dbReference type="Pfam" id="PF00892"/>
    </source>
</evidence>
<evidence type="ECO:0000313" key="14">
    <source>
        <dbReference type="Proteomes" id="UP000070578"/>
    </source>
</evidence>
<name>A0A139BWX8_9PROT</name>